<evidence type="ECO:0000313" key="15">
    <source>
        <dbReference type="Proteomes" id="UP001381693"/>
    </source>
</evidence>
<keyword evidence="6 13" id="KW-1133">Transmembrane helix</keyword>
<keyword evidence="5 12" id="KW-0812">Transmembrane</keyword>
<evidence type="ECO:0000256" key="1">
    <source>
        <dbReference type="ARBA" id="ARBA00004141"/>
    </source>
</evidence>
<evidence type="ECO:0000256" key="11">
    <source>
        <dbReference type="ARBA" id="ARBA00023303"/>
    </source>
</evidence>
<evidence type="ECO:0000256" key="7">
    <source>
        <dbReference type="ARBA" id="ARBA00023053"/>
    </source>
</evidence>
<keyword evidence="3 12" id="KW-0813">Transport</keyword>
<evidence type="ECO:0000256" key="6">
    <source>
        <dbReference type="ARBA" id="ARBA00022989"/>
    </source>
</evidence>
<evidence type="ECO:0000256" key="9">
    <source>
        <dbReference type="ARBA" id="ARBA00023136"/>
    </source>
</evidence>
<keyword evidence="15" id="KW-1185">Reference proteome</keyword>
<proteinExistence type="inferred from homology"/>
<evidence type="ECO:0000256" key="2">
    <source>
        <dbReference type="ARBA" id="ARBA00007193"/>
    </source>
</evidence>
<comment type="similarity">
    <text evidence="2 12">Belongs to the amiloride-sensitive sodium channel (TC 1.A.6) family.</text>
</comment>
<evidence type="ECO:0000256" key="12">
    <source>
        <dbReference type="RuleBase" id="RU000679"/>
    </source>
</evidence>
<dbReference type="PANTHER" id="PTHR11690:SF284">
    <property type="entry name" value="ACID-SENSING ION CHANNEL 1"/>
    <property type="match status" value="1"/>
</dbReference>
<keyword evidence="8 12" id="KW-0406">Ion transport</keyword>
<keyword evidence="10 12" id="KW-0739">Sodium transport</keyword>
<dbReference type="PANTHER" id="PTHR11690">
    <property type="entry name" value="AMILORIDE-SENSITIVE SODIUM CHANNEL-RELATED"/>
    <property type="match status" value="1"/>
</dbReference>
<evidence type="ECO:0000256" key="13">
    <source>
        <dbReference type="SAM" id="Phobius"/>
    </source>
</evidence>
<evidence type="ECO:0000256" key="8">
    <source>
        <dbReference type="ARBA" id="ARBA00023065"/>
    </source>
</evidence>
<accession>A0AAN8ZSY0</accession>
<sequence length="1053" mass="118899">MLGLLGASMRCPRWKSVARNRPLAWTVWSLITVLAATALFIYQISFNIKLYLSEPTTFSISLEEVPNFRLPPISVCPYPPFEPNKLKDLGLNISGDYNDVEASFLSLTGLSGNISSWYLWKEAFWDLGQVVETVLYDDVNYVGYKFTDKVKANWHHTQSPLGPCLTLHPPVGVKIASIKLRSVPFIKPCFWSSVIDDGFRPGMDPDSCESVEKECNNTSCGFEAYTFSYSITTAFVFFHTTSIIPPSHFANEAQMSTYNSELYGGNYILKEVTKTPSVISLPQMIETSLVKGSCKKSISYNPINCFKGLLTSHIIANTQPPCRPLFSDTNYSLAEACSTATDIKLLYEAQRSFENKCLPKCKRSYWDHKFTGFYHSNWKVGLAATTTNVKKEVELAVYPLSQLFSDIGGSLGLFLGISLLYFWDASIQICQFLWRRTYGKNIVSLEFTALLHYSGILLMTAGTFIHGLETIKAFLTQPVFTAVYVGSPVEGRGEGSIHEAVARRLASRALDCQPYESEERKCQVQCLLEKAVSEGTSVTPFMNVDGLPYCHNTELSVPRYDYIVPAELFMASTLAETIDYCNSTCKVQGNQNGTEDEQHSMHVNQKYYMDGILKLICGFGGICGLYLGYSLIDAVKLLKGTVLVNDNWFAKSTKRLCSLFPSLLKFAVFGIGLSAVYLQAQSFLLHHQITSWVNKNENDTRIVPLELIVCRWPPFNFDRLAKSLNSDIREKDLRKLPKEKRLPEIINFMNAFPGNWSNTLEDIWKASAWTIKDTIEAYITQRNNGSYTGAFCDTEALCLGAWKPVITQMNQCFSTNVTDGNSFFKEVILIFPQSVEKIDLLGYKPQIFFTLNEYGKPPLMTNMLPKRRYESVKGSFHSSDYANLHHAQKSEGYEYCIHTCMTKKISDKYDCRLPYTAWKDNVQLCNETQYRSVPSYFRGLYGIGQSLTALADVPQADDLTIPRECYFRCRQHHKSFYAFTKDSIVIDIYPSFTLRFSDPRVRTLLVDIDRHTIPQLLSDLGGIAGTALGIAVLYLLKDLLPDVSKCNSKEKNK</sequence>
<evidence type="ECO:0000256" key="10">
    <source>
        <dbReference type="ARBA" id="ARBA00023201"/>
    </source>
</evidence>
<reference evidence="14 15" key="1">
    <citation type="submission" date="2023-11" db="EMBL/GenBank/DDBJ databases">
        <title>Halocaridina rubra genome assembly.</title>
        <authorList>
            <person name="Smith C."/>
        </authorList>
    </citation>
    <scope>NUCLEOTIDE SEQUENCE [LARGE SCALE GENOMIC DNA]</scope>
    <source>
        <strain evidence="14">EP-1</strain>
        <tissue evidence="14">Whole</tissue>
    </source>
</reference>
<dbReference type="GO" id="GO:0005886">
    <property type="term" value="C:plasma membrane"/>
    <property type="evidence" value="ECO:0007669"/>
    <property type="project" value="TreeGrafter"/>
</dbReference>
<protein>
    <submittedName>
        <fullName evidence="14">Uncharacterized protein</fullName>
    </submittedName>
</protein>
<dbReference type="Pfam" id="PF00858">
    <property type="entry name" value="ASC"/>
    <property type="match status" value="1"/>
</dbReference>
<name>A0AAN8ZSY0_HALRR</name>
<dbReference type="EMBL" id="JAXCGZ010018892">
    <property type="protein sequence ID" value="KAK7067251.1"/>
    <property type="molecule type" value="Genomic_DNA"/>
</dbReference>
<dbReference type="InterPro" id="IPR001873">
    <property type="entry name" value="ENaC"/>
</dbReference>
<comment type="caution">
    <text evidence="14">The sequence shown here is derived from an EMBL/GenBank/DDBJ whole genome shotgun (WGS) entry which is preliminary data.</text>
</comment>
<dbReference type="Gene3D" id="1.10.287.770">
    <property type="entry name" value="YojJ-like"/>
    <property type="match status" value="1"/>
</dbReference>
<feature type="transmembrane region" description="Helical" evidence="13">
    <location>
        <begin position="403"/>
        <end position="423"/>
    </location>
</feature>
<dbReference type="GO" id="GO:0015280">
    <property type="term" value="F:ligand-gated sodium channel activity"/>
    <property type="evidence" value="ECO:0007669"/>
    <property type="project" value="TreeGrafter"/>
</dbReference>
<dbReference type="AlphaFoldDB" id="A0AAN8ZSY0"/>
<keyword evidence="9 13" id="KW-0472">Membrane</keyword>
<evidence type="ECO:0000313" key="14">
    <source>
        <dbReference type="EMBL" id="KAK7067251.1"/>
    </source>
</evidence>
<evidence type="ECO:0000256" key="4">
    <source>
        <dbReference type="ARBA" id="ARBA00022461"/>
    </source>
</evidence>
<keyword evidence="4 12" id="KW-0894">Sodium channel</keyword>
<feature type="transmembrane region" description="Helical" evidence="13">
    <location>
        <begin position="659"/>
        <end position="678"/>
    </location>
</feature>
<keyword evidence="7" id="KW-0915">Sodium</keyword>
<feature type="transmembrane region" description="Helical" evidence="13">
    <location>
        <begin position="443"/>
        <end position="465"/>
    </location>
</feature>
<evidence type="ECO:0000256" key="5">
    <source>
        <dbReference type="ARBA" id="ARBA00022692"/>
    </source>
</evidence>
<feature type="transmembrane region" description="Helical" evidence="13">
    <location>
        <begin position="23"/>
        <end position="42"/>
    </location>
</feature>
<feature type="transmembrane region" description="Helical" evidence="13">
    <location>
        <begin position="611"/>
        <end position="632"/>
    </location>
</feature>
<comment type="subcellular location">
    <subcellularLocation>
        <location evidence="1">Membrane</location>
        <topology evidence="1">Multi-pass membrane protein</topology>
    </subcellularLocation>
</comment>
<keyword evidence="11 12" id="KW-0407">Ion channel</keyword>
<organism evidence="14 15">
    <name type="scientific">Halocaridina rubra</name>
    <name type="common">Hawaiian red shrimp</name>
    <dbReference type="NCBI Taxonomy" id="373956"/>
    <lineage>
        <taxon>Eukaryota</taxon>
        <taxon>Metazoa</taxon>
        <taxon>Ecdysozoa</taxon>
        <taxon>Arthropoda</taxon>
        <taxon>Crustacea</taxon>
        <taxon>Multicrustacea</taxon>
        <taxon>Malacostraca</taxon>
        <taxon>Eumalacostraca</taxon>
        <taxon>Eucarida</taxon>
        <taxon>Decapoda</taxon>
        <taxon>Pleocyemata</taxon>
        <taxon>Caridea</taxon>
        <taxon>Atyoidea</taxon>
        <taxon>Atyidae</taxon>
        <taxon>Halocaridina</taxon>
    </lineage>
</organism>
<dbReference type="Proteomes" id="UP001381693">
    <property type="component" value="Unassembled WGS sequence"/>
</dbReference>
<evidence type="ECO:0000256" key="3">
    <source>
        <dbReference type="ARBA" id="ARBA00022448"/>
    </source>
</evidence>
<gene>
    <name evidence="14" type="ORF">SK128_020016</name>
</gene>